<evidence type="ECO:0000259" key="1">
    <source>
        <dbReference type="PROSITE" id="PS51733"/>
    </source>
</evidence>
<name>A0A841RMV8_9BACI</name>
<sequence>MTEYWYYLDSGKQTPAYNMAADECLLHWHSKGEIPPVIRFYEWKPAGLSVGYFQKTKNRIDGEAVKQNGFDLVRRLTGGRAVLHDDELTYSVIVSEDHPKMPASIKEAYLVISKGLLQGLQALDIPADFAIPEGKLDIQSSAVCFEEPSWYEIIINGKKAIGSAQTRKNGVILQHGSIPITIDNKVLYDMFLYKNDKVKDRAMKGFKDKATSLTEATNRSISIEDLKTSIKNGIEQALNIQLKPFQFSQEQEQAVLDLAEKKYKNDEWNLSR</sequence>
<dbReference type="AlphaFoldDB" id="A0A841RMV8"/>
<dbReference type="InterPro" id="IPR050664">
    <property type="entry name" value="Octanoyltrans_LipM/LipL"/>
</dbReference>
<gene>
    <name evidence="2" type="ORF">GGQ92_002001</name>
</gene>
<organism evidence="2 3">
    <name type="scientific">Gracilibacillus halotolerans</name>
    <dbReference type="NCBI Taxonomy" id="74386"/>
    <lineage>
        <taxon>Bacteria</taxon>
        <taxon>Bacillati</taxon>
        <taxon>Bacillota</taxon>
        <taxon>Bacilli</taxon>
        <taxon>Bacillales</taxon>
        <taxon>Bacillaceae</taxon>
        <taxon>Gracilibacillus</taxon>
    </lineage>
</organism>
<dbReference type="GO" id="GO:0016979">
    <property type="term" value="F:lipoate-protein ligase activity"/>
    <property type="evidence" value="ECO:0007669"/>
    <property type="project" value="UniProtKB-EC"/>
</dbReference>
<dbReference type="PANTHER" id="PTHR43679:SF2">
    <property type="entry name" value="OCTANOYL-[GCVH]:PROTEIN N-OCTANOYLTRANSFERASE"/>
    <property type="match status" value="1"/>
</dbReference>
<dbReference type="RefSeq" id="WP_184247946.1">
    <property type="nucleotide sequence ID" value="NZ_BAAACU010000055.1"/>
</dbReference>
<dbReference type="EC" id="6.3.1.20" evidence="2"/>
<evidence type="ECO:0000313" key="3">
    <source>
        <dbReference type="Proteomes" id="UP000572212"/>
    </source>
</evidence>
<dbReference type="PANTHER" id="PTHR43679">
    <property type="entry name" value="OCTANOYLTRANSFERASE LIPM-RELATED"/>
    <property type="match status" value="1"/>
</dbReference>
<dbReference type="Pfam" id="PF21948">
    <property type="entry name" value="LplA-B_cat"/>
    <property type="match status" value="1"/>
</dbReference>
<keyword evidence="2" id="KW-0436">Ligase</keyword>
<accession>A0A841RMV8</accession>
<dbReference type="InterPro" id="IPR045864">
    <property type="entry name" value="aa-tRNA-synth_II/BPL/LPL"/>
</dbReference>
<dbReference type="Gene3D" id="3.30.930.10">
    <property type="entry name" value="Bira Bifunctional Protein, Domain 2"/>
    <property type="match status" value="1"/>
</dbReference>
<protein>
    <submittedName>
        <fullName evidence="2">Lipoate-protein ligase A</fullName>
        <ecNumber evidence="2">6.3.1.20</ecNumber>
    </submittedName>
</protein>
<dbReference type="EMBL" id="JACHON010000009">
    <property type="protein sequence ID" value="MBB6513197.1"/>
    <property type="molecule type" value="Genomic_DNA"/>
</dbReference>
<feature type="domain" description="BPL/LPL catalytic" evidence="1">
    <location>
        <begin position="32"/>
        <end position="242"/>
    </location>
</feature>
<keyword evidence="3" id="KW-1185">Reference proteome</keyword>
<dbReference type="GO" id="GO:0009249">
    <property type="term" value="P:protein lipoylation"/>
    <property type="evidence" value="ECO:0007669"/>
    <property type="project" value="UniProtKB-ARBA"/>
</dbReference>
<dbReference type="Proteomes" id="UP000572212">
    <property type="component" value="Unassembled WGS sequence"/>
</dbReference>
<comment type="caution">
    <text evidence="2">The sequence shown here is derived from an EMBL/GenBank/DDBJ whole genome shotgun (WGS) entry which is preliminary data.</text>
</comment>
<evidence type="ECO:0000313" key="2">
    <source>
        <dbReference type="EMBL" id="MBB6513197.1"/>
    </source>
</evidence>
<dbReference type="SUPFAM" id="SSF55681">
    <property type="entry name" value="Class II aaRS and biotin synthetases"/>
    <property type="match status" value="1"/>
</dbReference>
<dbReference type="PROSITE" id="PS51733">
    <property type="entry name" value="BPL_LPL_CATALYTIC"/>
    <property type="match status" value="1"/>
</dbReference>
<dbReference type="InterPro" id="IPR004143">
    <property type="entry name" value="BPL_LPL_catalytic"/>
</dbReference>
<dbReference type="CDD" id="cd16443">
    <property type="entry name" value="LplA"/>
    <property type="match status" value="1"/>
</dbReference>
<proteinExistence type="predicted"/>
<reference evidence="2 3" key="1">
    <citation type="submission" date="2020-08" db="EMBL/GenBank/DDBJ databases">
        <title>Genomic Encyclopedia of Type Strains, Phase IV (KMG-IV): sequencing the most valuable type-strain genomes for metagenomic binning, comparative biology and taxonomic classification.</title>
        <authorList>
            <person name="Goeker M."/>
        </authorList>
    </citation>
    <scope>NUCLEOTIDE SEQUENCE [LARGE SCALE GENOMIC DNA]</scope>
    <source>
        <strain evidence="2 3">DSM 11805</strain>
    </source>
</reference>